<sequence>MTDKIINLY</sequence>
<accession>A0A915J166</accession>
<proteinExistence type="predicted"/>
<evidence type="ECO:0000313" key="2">
    <source>
        <dbReference type="WBParaSite" id="nRc.2.0.1.t20135-RA"/>
    </source>
</evidence>
<keyword evidence="1" id="KW-1185">Reference proteome</keyword>
<name>A0A915J166_ROMCU</name>
<dbReference type="WBParaSite" id="nRc.2.0.1.t20135-RA">
    <property type="protein sequence ID" value="nRc.2.0.1.t20135-RA"/>
    <property type="gene ID" value="nRc.2.0.1.g20135"/>
</dbReference>
<dbReference type="Proteomes" id="UP000887565">
    <property type="component" value="Unplaced"/>
</dbReference>
<organism evidence="1 2">
    <name type="scientific">Romanomermis culicivorax</name>
    <name type="common">Nematode worm</name>
    <dbReference type="NCBI Taxonomy" id="13658"/>
    <lineage>
        <taxon>Eukaryota</taxon>
        <taxon>Metazoa</taxon>
        <taxon>Ecdysozoa</taxon>
        <taxon>Nematoda</taxon>
        <taxon>Enoplea</taxon>
        <taxon>Dorylaimia</taxon>
        <taxon>Mermithida</taxon>
        <taxon>Mermithoidea</taxon>
        <taxon>Mermithidae</taxon>
        <taxon>Romanomermis</taxon>
    </lineage>
</organism>
<evidence type="ECO:0000313" key="1">
    <source>
        <dbReference type="Proteomes" id="UP000887565"/>
    </source>
</evidence>
<protein>
    <submittedName>
        <fullName evidence="2">Uncharacterized protein</fullName>
    </submittedName>
</protein>
<reference evidence="2" key="1">
    <citation type="submission" date="2022-11" db="UniProtKB">
        <authorList>
            <consortium name="WormBaseParasite"/>
        </authorList>
    </citation>
    <scope>IDENTIFICATION</scope>
</reference>